<dbReference type="SUPFAM" id="SSF81383">
    <property type="entry name" value="F-box domain"/>
    <property type="match status" value="1"/>
</dbReference>
<evidence type="ECO:0000259" key="1">
    <source>
        <dbReference type="PROSITE" id="PS50181"/>
    </source>
</evidence>
<dbReference type="PANTHER" id="PTHR31672:SF13">
    <property type="entry name" value="F-BOX PROTEIN CPR30-LIKE"/>
    <property type="match status" value="1"/>
</dbReference>
<dbReference type="KEGG" id="qsa:O6P43_013024"/>
<dbReference type="InterPro" id="IPR050796">
    <property type="entry name" value="SCF_F-box_component"/>
</dbReference>
<evidence type="ECO:0000313" key="2">
    <source>
        <dbReference type="EMBL" id="KAJ7969004.1"/>
    </source>
</evidence>
<dbReference type="Gene3D" id="1.20.1280.50">
    <property type="match status" value="1"/>
</dbReference>
<gene>
    <name evidence="2" type="ORF">O6P43_013024</name>
</gene>
<keyword evidence="3" id="KW-1185">Reference proteome</keyword>
<comment type="caution">
    <text evidence="2">The sequence shown here is derived from an EMBL/GenBank/DDBJ whole genome shotgun (WGS) entry which is preliminary data.</text>
</comment>
<accession>A0AAD7M302</accession>
<dbReference type="InterPro" id="IPR017451">
    <property type="entry name" value="F-box-assoc_interact_dom"/>
</dbReference>
<feature type="domain" description="F-box" evidence="1">
    <location>
        <begin position="34"/>
        <end position="74"/>
    </location>
</feature>
<dbReference type="Proteomes" id="UP001163823">
    <property type="component" value="Chromosome 5"/>
</dbReference>
<name>A0AAD7M302_QUISA</name>
<dbReference type="PANTHER" id="PTHR31672">
    <property type="entry name" value="BNACNNG10540D PROTEIN"/>
    <property type="match status" value="1"/>
</dbReference>
<dbReference type="CDD" id="cd22157">
    <property type="entry name" value="F-box_AtFBW1-like"/>
    <property type="match status" value="1"/>
</dbReference>
<dbReference type="SMART" id="SM00256">
    <property type="entry name" value="FBOX"/>
    <property type="match status" value="1"/>
</dbReference>
<dbReference type="NCBIfam" id="TIGR01640">
    <property type="entry name" value="F_box_assoc_1"/>
    <property type="match status" value="1"/>
</dbReference>
<sequence length="399" mass="46077">MAGKKKKLFIETQMKKKPRKQLGQQTALRIHEWLPDEMLFDILKQLPEKSLMRFMCVSKSWCSLISDPKLITNTQKLMLLTWTSMQTMDYQAYEGKAEKVQCDLLNGRKRFRILGSCNGLVYIATCLSDDFFIWNPLTGESKKVPTWHGWGSTPVGFGYDHSTGDYKIVCYPTHGSIYSMKMGSWKRLENNVYSNSELRYGYGNYLGTPVNNALYWYASYNGRLLSTQENSCVIFHNDERGNTWRQVIFRFNLVDETSVLLLPPPGTESTGTKSEIVLMEFKGSLCLIQNRMGSCIEMWVLVEMNCVSKLKWIKLMTVPHLEKLSEKRFLAPIYFSRNGEVLLNVREEDEKHAGYAVSKRTSMLYSYNPTQKTLKRVKVHGTKYWSSEITYSASQVSLN</sequence>
<dbReference type="PROSITE" id="PS50181">
    <property type="entry name" value="FBOX"/>
    <property type="match status" value="1"/>
</dbReference>
<evidence type="ECO:0000313" key="3">
    <source>
        <dbReference type="Proteomes" id="UP001163823"/>
    </source>
</evidence>
<dbReference type="EMBL" id="JARAOO010000005">
    <property type="protein sequence ID" value="KAJ7969004.1"/>
    <property type="molecule type" value="Genomic_DNA"/>
</dbReference>
<dbReference type="SUPFAM" id="SSF101898">
    <property type="entry name" value="NHL repeat"/>
    <property type="match status" value="1"/>
</dbReference>
<dbReference type="Pfam" id="PF00646">
    <property type="entry name" value="F-box"/>
    <property type="match status" value="1"/>
</dbReference>
<dbReference type="AlphaFoldDB" id="A0AAD7M302"/>
<organism evidence="2 3">
    <name type="scientific">Quillaja saponaria</name>
    <name type="common">Soap bark tree</name>
    <dbReference type="NCBI Taxonomy" id="32244"/>
    <lineage>
        <taxon>Eukaryota</taxon>
        <taxon>Viridiplantae</taxon>
        <taxon>Streptophyta</taxon>
        <taxon>Embryophyta</taxon>
        <taxon>Tracheophyta</taxon>
        <taxon>Spermatophyta</taxon>
        <taxon>Magnoliopsida</taxon>
        <taxon>eudicotyledons</taxon>
        <taxon>Gunneridae</taxon>
        <taxon>Pentapetalae</taxon>
        <taxon>rosids</taxon>
        <taxon>fabids</taxon>
        <taxon>Fabales</taxon>
        <taxon>Quillajaceae</taxon>
        <taxon>Quillaja</taxon>
    </lineage>
</organism>
<proteinExistence type="predicted"/>
<reference evidence="2" key="1">
    <citation type="journal article" date="2023" name="Science">
        <title>Elucidation of the pathway for biosynthesis of saponin adjuvants from the soapbark tree.</title>
        <authorList>
            <person name="Reed J."/>
            <person name="Orme A."/>
            <person name="El-Demerdash A."/>
            <person name="Owen C."/>
            <person name="Martin L.B.B."/>
            <person name="Misra R.C."/>
            <person name="Kikuchi S."/>
            <person name="Rejzek M."/>
            <person name="Martin A.C."/>
            <person name="Harkess A."/>
            <person name="Leebens-Mack J."/>
            <person name="Louveau T."/>
            <person name="Stephenson M.J."/>
            <person name="Osbourn A."/>
        </authorList>
    </citation>
    <scope>NUCLEOTIDE SEQUENCE</scope>
    <source>
        <strain evidence="2">S10</strain>
    </source>
</reference>
<dbReference type="InterPro" id="IPR036047">
    <property type="entry name" value="F-box-like_dom_sf"/>
</dbReference>
<dbReference type="Pfam" id="PF07734">
    <property type="entry name" value="FBA_1"/>
    <property type="match status" value="1"/>
</dbReference>
<dbReference type="InterPro" id="IPR001810">
    <property type="entry name" value="F-box_dom"/>
</dbReference>
<dbReference type="InterPro" id="IPR006527">
    <property type="entry name" value="F-box-assoc_dom_typ1"/>
</dbReference>
<protein>
    <submittedName>
        <fullName evidence="2">F-box protein</fullName>
    </submittedName>
</protein>